<evidence type="ECO:0000313" key="2">
    <source>
        <dbReference type="EMBL" id="KAL3770499.1"/>
    </source>
</evidence>
<feature type="transmembrane region" description="Helical" evidence="1">
    <location>
        <begin position="23"/>
        <end position="43"/>
    </location>
</feature>
<proteinExistence type="predicted"/>
<organism evidence="2 3">
    <name type="scientific">Discostella pseudostelligera</name>
    <dbReference type="NCBI Taxonomy" id="259834"/>
    <lineage>
        <taxon>Eukaryota</taxon>
        <taxon>Sar</taxon>
        <taxon>Stramenopiles</taxon>
        <taxon>Ochrophyta</taxon>
        <taxon>Bacillariophyta</taxon>
        <taxon>Coscinodiscophyceae</taxon>
        <taxon>Thalassiosirophycidae</taxon>
        <taxon>Stephanodiscales</taxon>
        <taxon>Stephanodiscaceae</taxon>
        <taxon>Discostella</taxon>
    </lineage>
</organism>
<keyword evidence="1" id="KW-0472">Membrane</keyword>
<evidence type="ECO:0000256" key="1">
    <source>
        <dbReference type="SAM" id="Phobius"/>
    </source>
</evidence>
<keyword evidence="1" id="KW-1133">Transmembrane helix</keyword>
<dbReference type="Proteomes" id="UP001530293">
    <property type="component" value="Unassembled WGS sequence"/>
</dbReference>
<sequence length="136" mass="15526">MDASDLAREIVTYNMLPDRTSPLALVVGYHLIAGSTFVVTAPIENGRQILRVIYPARNWAKIDYDCHNLEGVAICIDAQMIARETTWIELIKQTGRPRVMDDELSSWQVNDESRAIRIQEIKQILTSLLVIDHKYD</sequence>
<keyword evidence="1" id="KW-0812">Transmembrane</keyword>
<name>A0ABD3N323_9STRA</name>
<dbReference type="EMBL" id="JALLBG020000040">
    <property type="protein sequence ID" value="KAL3770499.1"/>
    <property type="molecule type" value="Genomic_DNA"/>
</dbReference>
<comment type="caution">
    <text evidence="2">The sequence shown here is derived from an EMBL/GenBank/DDBJ whole genome shotgun (WGS) entry which is preliminary data.</text>
</comment>
<accession>A0ABD3N323</accession>
<keyword evidence="3" id="KW-1185">Reference proteome</keyword>
<reference evidence="2 3" key="1">
    <citation type="submission" date="2024-10" db="EMBL/GenBank/DDBJ databases">
        <title>Updated reference genomes for cyclostephanoid diatoms.</title>
        <authorList>
            <person name="Roberts W.R."/>
            <person name="Alverson A.J."/>
        </authorList>
    </citation>
    <scope>NUCLEOTIDE SEQUENCE [LARGE SCALE GENOMIC DNA]</scope>
    <source>
        <strain evidence="2 3">AJA232-27</strain>
    </source>
</reference>
<evidence type="ECO:0000313" key="3">
    <source>
        <dbReference type="Proteomes" id="UP001530293"/>
    </source>
</evidence>
<gene>
    <name evidence="2" type="ORF">ACHAWU_009338</name>
</gene>
<dbReference type="AlphaFoldDB" id="A0ABD3N323"/>
<protein>
    <submittedName>
        <fullName evidence="2">Uncharacterized protein</fullName>
    </submittedName>
</protein>